<proteinExistence type="predicted"/>
<sequence>MKKLQTNPPDNWDRSGLPAWTYFNEELFELEAEELFRSHWLLVFHVNDLPDQGSFITFDLLGERALIIYEGSGKKVFLSVRTYLEGVK</sequence>
<dbReference type="GO" id="GO:0051537">
    <property type="term" value="F:2 iron, 2 sulfur cluster binding"/>
    <property type="evidence" value="ECO:0007669"/>
    <property type="project" value="InterPro"/>
</dbReference>
<dbReference type="Gene3D" id="3.90.380.10">
    <property type="entry name" value="Naphthalene 1,2-dioxygenase Alpha Subunit, Chain A, domain 1"/>
    <property type="match status" value="1"/>
</dbReference>
<dbReference type="AlphaFoldDB" id="A0A382YAG0"/>
<dbReference type="InterPro" id="IPR036922">
    <property type="entry name" value="Rieske_2Fe-2S_sf"/>
</dbReference>
<name>A0A382YAG0_9ZZZZ</name>
<reference evidence="1" key="1">
    <citation type="submission" date="2018-05" db="EMBL/GenBank/DDBJ databases">
        <authorList>
            <person name="Lanie J.A."/>
            <person name="Ng W.-L."/>
            <person name="Kazmierczak K.M."/>
            <person name="Andrzejewski T.M."/>
            <person name="Davidsen T.M."/>
            <person name="Wayne K.J."/>
            <person name="Tettelin H."/>
            <person name="Glass J.I."/>
            <person name="Rusch D."/>
            <person name="Podicherti R."/>
            <person name="Tsui H.-C.T."/>
            <person name="Winkler M.E."/>
        </authorList>
    </citation>
    <scope>NUCLEOTIDE SEQUENCE</scope>
</reference>
<dbReference type="Gene3D" id="2.102.10.10">
    <property type="entry name" value="Rieske [2Fe-2S] iron-sulphur domain"/>
    <property type="match status" value="1"/>
</dbReference>
<accession>A0A382YAG0</accession>
<protein>
    <recommendedName>
        <fullName evidence="2">Rieske domain-containing protein</fullName>
    </recommendedName>
</protein>
<gene>
    <name evidence="1" type="ORF">METZ01_LOCUS432679</name>
</gene>
<organism evidence="1">
    <name type="scientific">marine metagenome</name>
    <dbReference type="NCBI Taxonomy" id="408172"/>
    <lineage>
        <taxon>unclassified sequences</taxon>
        <taxon>metagenomes</taxon>
        <taxon>ecological metagenomes</taxon>
    </lineage>
</organism>
<evidence type="ECO:0000313" key="1">
    <source>
        <dbReference type="EMBL" id="SVD79825.1"/>
    </source>
</evidence>
<dbReference type="EMBL" id="UINC01173944">
    <property type="protein sequence ID" value="SVD79825.1"/>
    <property type="molecule type" value="Genomic_DNA"/>
</dbReference>
<evidence type="ECO:0008006" key="2">
    <source>
        <dbReference type="Google" id="ProtNLM"/>
    </source>
</evidence>
<dbReference type="SUPFAM" id="SSF50022">
    <property type="entry name" value="ISP domain"/>
    <property type="match status" value="1"/>
</dbReference>